<dbReference type="PANTHER" id="PTHR37355">
    <property type="entry name" value="PLACENTA-SPECIFIC PROTEIN 9"/>
    <property type="match status" value="1"/>
</dbReference>
<accession>A0A7F8K4X9</accession>
<dbReference type="Pfam" id="PF15205">
    <property type="entry name" value="PLAC9"/>
    <property type="match status" value="1"/>
</dbReference>
<feature type="chain" id="PRO_5028814827" evidence="2">
    <location>
        <begin position="20"/>
        <end position="200"/>
    </location>
</feature>
<organism evidence="3 4">
    <name type="scientific">Delphinapterus leucas</name>
    <name type="common">Beluga whale</name>
    <dbReference type="NCBI Taxonomy" id="9749"/>
    <lineage>
        <taxon>Eukaryota</taxon>
        <taxon>Metazoa</taxon>
        <taxon>Chordata</taxon>
        <taxon>Craniata</taxon>
        <taxon>Vertebrata</taxon>
        <taxon>Euteleostomi</taxon>
        <taxon>Mammalia</taxon>
        <taxon>Eutheria</taxon>
        <taxon>Laurasiatheria</taxon>
        <taxon>Artiodactyla</taxon>
        <taxon>Whippomorpha</taxon>
        <taxon>Cetacea</taxon>
        <taxon>Odontoceti</taxon>
        <taxon>Monodontidae</taxon>
        <taxon>Delphinapterus</taxon>
    </lineage>
</organism>
<dbReference type="CTD" id="219348"/>
<dbReference type="Proteomes" id="UP000248483">
    <property type="component" value="Unplaced"/>
</dbReference>
<evidence type="ECO:0000313" key="4">
    <source>
        <dbReference type="RefSeq" id="XP_030615168.1"/>
    </source>
</evidence>
<feature type="signal peptide" evidence="2">
    <location>
        <begin position="1"/>
        <end position="19"/>
    </location>
</feature>
<dbReference type="InterPro" id="IPR027941">
    <property type="entry name" value="PLAC9"/>
</dbReference>
<evidence type="ECO:0000256" key="2">
    <source>
        <dbReference type="SAM" id="SignalP"/>
    </source>
</evidence>
<name>A0A7F8K4X9_DELLE</name>
<keyword evidence="3" id="KW-1185">Reference proteome</keyword>
<dbReference type="InParanoid" id="A0A7F8K4X9"/>
<evidence type="ECO:0000256" key="1">
    <source>
        <dbReference type="SAM" id="Coils"/>
    </source>
</evidence>
<reference evidence="4" key="1">
    <citation type="submission" date="2025-08" db="UniProtKB">
        <authorList>
            <consortium name="RefSeq"/>
        </authorList>
    </citation>
    <scope>IDENTIFICATION</scope>
    <source>
        <tissue evidence="4">Blood</tissue>
    </source>
</reference>
<dbReference type="RefSeq" id="XP_030615168.1">
    <property type="nucleotide sequence ID" value="XM_030759308.1"/>
</dbReference>
<evidence type="ECO:0000313" key="3">
    <source>
        <dbReference type="Proteomes" id="UP000248483"/>
    </source>
</evidence>
<gene>
    <name evidence="4" type="primary">PLAC9</name>
</gene>
<dbReference type="AlphaFoldDB" id="A0A7F8K4X9"/>
<keyword evidence="2" id="KW-0732">Signal</keyword>
<dbReference type="PANTHER" id="PTHR37355:SF1">
    <property type="entry name" value="PLACENTA-SPECIFIC PROTEIN 9"/>
    <property type="match status" value="1"/>
</dbReference>
<protein>
    <submittedName>
        <fullName evidence="4">Placenta-specific protein 9 isoform X1</fullName>
    </submittedName>
</protein>
<keyword evidence="1" id="KW-0175">Coiled coil</keyword>
<proteinExistence type="predicted"/>
<sequence length="200" mass="21047">MRPLLCALAGLALLRASDAFTAAEPFIPSRGDPARTAGCDRHMAVHGRLDVIEETVEKTVEHLEAEVKGLLAQLEELAWNLPPGPFSLIPDLAEETVSSSGSRDDSLQGWAAAWGRLLHPHGVAWTSQGGSSSSLGQKWEASSGLTASALCPHARGCCSPASGKGTWKSSTLSTTLTQSGCLLPWPFTHVTAPTISLLLL</sequence>
<feature type="coiled-coil region" evidence="1">
    <location>
        <begin position="53"/>
        <end position="80"/>
    </location>
</feature>
<dbReference type="GeneID" id="111183557"/>